<comment type="similarity">
    <text evidence="2">Belongs to the IucA/IucC family.</text>
</comment>
<feature type="domain" description="Aerobactin siderophore biosynthesis IucA/IucC-like C-terminal" evidence="5">
    <location>
        <begin position="395"/>
        <end position="540"/>
    </location>
</feature>
<dbReference type="OrthoDB" id="495728at2"/>
<evidence type="ECO:0000256" key="3">
    <source>
        <dbReference type="SAM" id="MobiDB-lite"/>
    </source>
</evidence>
<dbReference type="Gene3D" id="1.10.510.40">
    <property type="match status" value="1"/>
</dbReference>
<dbReference type="EMBL" id="CP001778">
    <property type="protein sequence ID" value="ADD43390.1"/>
    <property type="molecule type" value="Genomic_DNA"/>
</dbReference>
<dbReference type="STRING" id="446470.Snas_3733"/>
<dbReference type="PANTHER" id="PTHR34384:SF5">
    <property type="entry name" value="L-2,3-DIAMINOPROPANOATE--CITRATE LIGASE"/>
    <property type="match status" value="1"/>
</dbReference>
<dbReference type="eggNOG" id="COG4264">
    <property type="taxonomic scope" value="Bacteria"/>
</dbReference>
<evidence type="ECO:0000313" key="7">
    <source>
        <dbReference type="Proteomes" id="UP000000844"/>
    </source>
</evidence>
<keyword evidence="7" id="KW-1185">Reference proteome</keyword>
<dbReference type="RefSeq" id="WP_013018961.1">
    <property type="nucleotide sequence ID" value="NC_013947.1"/>
</dbReference>
<evidence type="ECO:0000256" key="1">
    <source>
        <dbReference type="ARBA" id="ARBA00004924"/>
    </source>
</evidence>
<feature type="region of interest" description="Disordered" evidence="3">
    <location>
        <begin position="72"/>
        <end position="123"/>
    </location>
</feature>
<dbReference type="AlphaFoldDB" id="D3PXR0"/>
<comment type="pathway">
    <text evidence="1">Siderophore biosynthesis.</text>
</comment>
<evidence type="ECO:0000259" key="4">
    <source>
        <dbReference type="Pfam" id="PF04183"/>
    </source>
</evidence>
<protein>
    <submittedName>
        <fullName evidence="6">IucA/IucC family protein</fullName>
    </submittedName>
</protein>
<dbReference type="HOGENOM" id="CLU_018524_3_0_11"/>
<dbReference type="KEGG" id="sna:Snas_3733"/>
<organism evidence="6 7">
    <name type="scientific">Stackebrandtia nassauensis (strain DSM 44728 / CIP 108903 / NRRL B-16338 / NBRC 102104 / LLR-40K-21)</name>
    <dbReference type="NCBI Taxonomy" id="446470"/>
    <lineage>
        <taxon>Bacteria</taxon>
        <taxon>Bacillati</taxon>
        <taxon>Actinomycetota</taxon>
        <taxon>Actinomycetes</taxon>
        <taxon>Glycomycetales</taxon>
        <taxon>Glycomycetaceae</taxon>
        <taxon>Stackebrandtia</taxon>
    </lineage>
</organism>
<name>D3PXR0_STANL</name>
<sequence>MPTVDTARARAAILARLWGAAAREALPGVKARDATDATLTITTHSGHTLTGPRAAAELFADPGPGLAITVAPPPGTSAAHANPDAGLEPAGGHPPLTDGARGREPADTTSLAARQNQAADHAARPLTDPAELAALLAEGSAHAERLAREIAESVAGLAAARAAATPHPDAAKLWDTARDHHPDPSVYFEQLVVDGHPVHPLCRARDGVDAARFAPEHHPTVALAMTPIAPARVTGDWPWHDDQHRPLLPVHPLQAHRHRPPNPAARTLDASPLMSLRTLAPAAHPGIHIKTALDVQMTSARRRVSPASVHNGPPLSRAVAALGEVLVQRETGAAALVVDGHASQHLAAIVRQSPAAVIPDGHIAIPLAALAEPDPATTRPLIATVIHASGLDPHTWWQRFADTLLPPLLRLATIGIGLEAHGQNTLLSVHNGQPSAVVYRDFGGVRVRESTLPALGLDDLAGDLGTTDPDVVHTKLIAAAYSVTLNQLVDALTRAHPGTWWRAIAATTAAHTRDDPALREALFAATWPIKATTAMRLSDDPTDDQWTHIPNPIAGME</sequence>
<dbReference type="Pfam" id="PF04183">
    <property type="entry name" value="IucA_IucC"/>
    <property type="match status" value="1"/>
</dbReference>
<reference evidence="6 7" key="1">
    <citation type="journal article" date="2009" name="Stand. Genomic Sci.">
        <title>Complete genome sequence of Stackebrandtia nassauensis type strain (LLR-40K-21).</title>
        <authorList>
            <person name="Munk C."/>
            <person name="Lapidus A."/>
            <person name="Copeland A."/>
            <person name="Jando M."/>
            <person name="Mayilraj S."/>
            <person name="Glavina Del Rio T."/>
            <person name="Nolan M."/>
            <person name="Chen F."/>
            <person name="Lucas S."/>
            <person name="Tice H."/>
            <person name="Cheng J.F."/>
            <person name="Han C."/>
            <person name="Detter J.C."/>
            <person name="Bruce D."/>
            <person name="Goodwin L."/>
            <person name="Chain P."/>
            <person name="Pitluck S."/>
            <person name="Goker M."/>
            <person name="Ovchinikova G."/>
            <person name="Pati A."/>
            <person name="Ivanova N."/>
            <person name="Mavromatis K."/>
            <person name="Chen A."/>
            <person name="Palaniappan K."/>
            <person name="Land M."/>
            <person name="Hauser L."/>
            <person name="Chang Y.J."/>
            <person name="Jeffries C.D."/>
            <person name="Bristow J."/>
            <person name="Eisen J.A."/>
            <person name="Markowitz V."/>
            <person name="Hugenholtz P."/>
            <person name="Kyrpides N.C."/>
            <person name="Klenk H.P."/>
        </authorList>
    </citation>
    <scope>NUCLEOTIDE SEQUENCE [LARGE SCALE GENOMIC DNA]</scope>
    <source>
        <strain evidence="7">DSM 44728 / CIP 108903 / NRRL B-16338 / NBRC 102104 / LLR-40K-21</strain>
    </source>
</reference>
<evidence type="ECO:0000313" key="6">
    <source>
        <dbReference type="EMBL" id="ADD43390.1"/>
    </source>
</evidence>
<accession>D3PXR0</accession>
<evidence type="ECO:0000256" key="2">
    <source>
        <dbReference type="ARBA" id="ARBA00007832"/>
    </source>
</evidence>
<dbReference type="PANTHER" id="PTHR34384">
    <property type="entry name" value="L-2,3-DIAMINOPROPANOATE--CITRATE LIGASE"/>
    <property type="match status" value="1"/>
</dbReference>
<dbReference type="GO" id="GO:0019290">
    <property type="term" value="P:siderophore biosynthetic process"/>
    <property type="evidence" value="ECO:0007669"/>
    <property type="project" value="InterPro"/>
</dbReference>
<dbReference type="InterPro" id="IPR007310">
    <property type="entry name" value="Aerobactin_biosyn_IucA/IucC_N"/>
</dbReference>
<dbReference type="Pfam" id="PF06276">
    <property type="entry name" value="FhuF"/>
    <property type="match status" value="1"/>
</dbReference>
<dbReference type="InterPro" id="IPR037455">
    <property type="entry name" value="LucA/IucC-like"/>
</dbReference>
<dbReference type="Proteomes" id="UP000000844">
    <property type="component" value="Chromosome"/>
</dbReference>
<dbReference type="GO" id="GO:0016881">
    <property type="term" value="F:acid-amino acid ligase activity"/>
    <property type="evidence" value="ECO:0007669"/>
    <property type="project" value="UniProtKB-ARBA"/>
</dbReference>
<evidence type="ECO:0000259" key="5">
    <source>
        <dbReference type="Pfam" id="PF06276"/>
    </source>
</evidence>
<dbReference type="InterPro" id="IPR022770">
    <property type="entry name" value="IucA/IucC-like_C"/>
</dbReference>
<feature type="domain" description="Aerobactin siderophore biosynthesis IucA/IucC N-terminal" evidence="4">
    <location>
        <begin position="187"/>
        <end position="371"/>
    </location>
</feature>
<gene>
    <name evidence="6" type="ordered locus">Snas_3733</name>
</gene>
<proteinExistence type="inferred from homology"/>